<dbReference type="OrthoDB" id="9780216at2"/>
<dbReference type="PROSITE" id="PS51482">
    <property type="entry name" value="DEGV"/>
    <property type="match status" value="1"/>
</dbReference>
<keyword evidence="3" id="KW-1185">Reference proteome</keyword>
<evidence type="ECO:0008006" key="4">
    <source>
        <dbReference type="Google" id="ProtNLM"/>
    </source>
</evidence>
<dbReference type="STRING" id="994573.T472_0211575"/>
<dbReference type="InterPro" id="IPR003797">
    <property type="entry name" value="DegV"/>
</dbReference>
<dbReference type="SUPFAM" id="SSF82549">
    <property type="entry name" value="DAK1/DegV-like"/>
    <property type="match status" value="1"/>
</dbReference>
<sequence>MEKIKIVTDSTADLTKELIEEYDIEVVPLTVHIGEESFKDGSLTLDEYFERMKKSSSFPTTSQVNPQDFHDVYSKYLAEGYKILSIHISSALSGTGQSAQIAKDMLETEDIVIIDTMNVSAGIMISVIEAGKMVKAGKNLKEIEAEVRSHKDRIKLLAAFDTLENLVRGGRLSKAAGAVGGILGIKPILTIKDGRLEMKDKVRGTKKALKALTDFAEAARVKEGTEVVLIHAKADDMVNPIKSIFDSKGVSCRIVPVGTVIATHGGPGFAGVFYLEA</sequence>
<dbReference type="InterPro" id="IPR050270">
    <property type="entry name" value="DegV_domain_contain"/>
</dbReference>
<dbReference type="RefSeq" id="WP_023389091.1">
    <property type="nucleotide sequence ID" value="NZ_AXUN02000181.1"/>
</dbReference>
<evidence type="ECO:0000313" key="2">
    <source>
        <dbReference type="EMBL" id="ETA80396.1"/>
    </source>
</evidence>
<dbReference type="PANTHER" id="PTHR33434">
    <property type="entry name" value="DEGV DOMAIN-CONTAINING PROTEIN DR_1986-RELATED"/>
    <property type="match status" value="1"/>
</dbReference>
<evidence type="ECO:0000256" key="1">
    <source>
        <dbReference type="ARBA" id="ARBA00023121"/>
    </source>
</evidence>
<dbReference type="GO" id="GO:0008289">
    <property type="term" value="F:lipid binding"/>
    <property type="evidence" value="ECO:0007669"/>
    <property type="project" value="UniProtKB-KW"/>
</dbReference>
<dbReference type="AlphaFoldDB" id="V7I525"/>
<dbReference type="InterPro" id="IPR043168">
    <property type="entry name" value="DegV_C"/>
</dbReference>
<dbReference type="eggNOG" id="COG1307">
    <property type="taxonomic scope" value="Bacteria"/>
</dbReference>
<dbReference type="Pfam" id="PF02645">
    <property type="entry name" value="DegV"/>
    <property type="match status" value="1"/>
</dbReference>
<name>V7I525_9CLOT</name>
<dbReference type="Proteomes" id="UP000017747">
    <property type="component" value="Unassembled WGS sequence"/>
</dbReference>
<dbReference type="EMBL" id="AXUN02000181">
    <property type="protein sequence ID" value="ETA80396.1"/>
    <property type="molecule type" value="Genomic_DNA"/>
</dbReference>
<evidence type="ECO:0000313" key="3">
    <source>
        <dbReference type="Proteomes" id="UP000017747"/>
    </source>
</evidence>
<accession>V7I525</accession>
<proteinExistence type="predicted"/>
<protein>
    <recommendedName>
        <fullName evidence="4">DegV family protein</fullName>
    </recommendedName>
</protein>
<reference evidence="2 3" key="1">
    <citation type="journal article" date="2014" name="Genome Announc.">
        <title>Genome Sequence of Youngiibacter fragilis, the Type Strain of the Genus Youngiibacter.</title>
        <authorList>
            <person name="Wawrik C.B."/>
            <person name="Callaghan A.V."/>
            <person name="Stamps B.W."/>
            <person name="Wawrik B."/>
        </authorList>
    </citation>
    <scope>NUCLEOTIDE SEQUENCE [LARGE SCALE GENOMIC DNA]</scope>
    <source>
        <strain evidence="2 3">232.1</strain>
    </source>
</reference>
<keyword evidence="1" id="KW-0446">Lipid-binding</keyword>
<dbReference type="PANTHER" id="PTHR33434:SF2">
    <property type="entry name" value="FATTY ACID-BINDING PROTEIN TM_1468"/>
    <property type="match status" value="1"/>
</dbReference>
<organism evidence="2 3">
    <name type="scientific">Youngiibacter fragilis 232.1</name>
    <dbReference type="NCBI Taxonomy" id="994573"/>
    <lineage>
        <taxon>Bacteria</taxon>
        <taxon>Bacillati</taxon>
        <taxon>Bacillota</taxon>
        <taxon>Clostridia</taxon>
        <taxon>Eubacteriales</taxon>
        <taxon>Clostridiaceae</taxon>
        <taxon>Youngiibacter</taxon>
    </lineage>
</organism>
<dbReference type="Gene3D" id="3.40.50.10170">
    <property type="match status" value="1"/>
</dbReference>
<gene>
    <name evidence="2" type="ORF">T472_0211575</name>
</gene>
<dbReference type="NCBIfam" id="TIGR00762">
    <property type="entry name" value="DegV"/>
    <property type="match status" value="1"/>
</dbReference>
<comment type="caution">
    <text evidence="2">The sequence shown here is derived from an EMBL/GenBank/DDBJ whole genome shotgun (WGS) entry which is preliminary data.</text>
</comment>
<dbReference type="Gene3D" id="3.30.1180.10">
    <property type="match status" value="1"/>
</dbReference>
<dbReference type="PATRIC" id="fig|994573.3.peg.2153"/>